<dbReference type="AlphaFoldDB" id="A0A1J1J1Y4"/>
<evidence type="ECO:0000313" key="2">
    <source>
        <dbReference type="Proteomes" id="UP000183832"/>
    </source>
</evidence>
<sequence>MDKGLGVSWRITSVNHSQERTSLISLKPFLNMPLIYLLRSLIAVHKQPEGTWRVIQDKQLIVDK</sequence>
<proteinExistence type="predicted"/>
<dbReference type="Proteomes" id="UP000183832">
    <property type="component" value="Unassembled WGS sequence"/>
</dbReference>
<protein>
    <submittedName>
        <fullName evidence="1">CLUMA_CG017918, isoform A</fullName>
    </submittedName>
</protein>
<keyword evidence="2" id="KW-1185">Reference proteome</keyword>
<evidence type="ECO:0000313" key="1">
    <source>
        <dbReference type="EMBL" id="CRL04865.1"/>
    </source>
</evidence>
<organism evidence="1 2">
    <name type="scientific">Clunio marinus</name>
    <dbReference type="NCBI Taxonomy" id="568069"/>
    <lineage>
        <taxon>Eukaryota</taxon>
        <taxon>Metazoa</taxon>
        <taxon>Ecdysozoa</taxon>
        <taxon>Arthropoda</taxon>
        <taxon>Hexapoda</taxon>
        <taxon>Insecta</taxon>
        <taxon>Pterygota</taxon>
        <taxon>Neoptera</taxon>
        <taxon>Endopterygota</taxon>
        <taxon>Diptera</taxon>
        <taxon>Nematocera</taxon>
        <taxon>Chironomoidea</taxon>
        <taxon>Chironomidae</taxon>
        <taxon>Clunio</taxon>
    </lineage>
</organism>
<reference evidence="1 2" key="1">
    <citation type="submission" date="2015-04" db="EMBL/GenBank/DDBJ databases">
        <authorList>
            <person name="Syromyatnikov M.Y."/>
            <person name="Popov V.N."/>
        </authorList>
    </citation>
    <scope>NUCLEOTIDE SEQUENCE [LARGE SCALE GENOMIC DNA]</scope>
</reference>
<name>A0A1J1J1Y4_9DIPT</name>
<gene>
    <name evidence="1" type="ORF">CLUMA_CG017918</name>
</gene>
<accession>A0A1J1J1Y4</accession>
<dbReference type="EMBL" id="CVRI01000063">
    <property type="protein sequence ID" value="CRL04865.1"/>
    <property type="molecule type" value="Genomic_DNA"/>
</dbReference>